<dbReference type="InterPro" id="IPR001466">
    <property type="entry name" value="Beta-lactam-related"/>
</dbReference>
<comment type="caution">
    <text evidence="2">The sequence shown here is derived from an EMBL/GenBank/DDBJ whole genome shotgun (WGS) entry which is preliminary data.</text>
</comment>
<keyword evidence="3" id="KW-1185">Reference proteome</keyword>
<accession>A0A1T3MUE4</accession>
<dbReference type="Proteomes" id="UP000190813">
    <property type="component" value="Unassembled WGS sequence"/>
</dbReference>
<dbReference type="AlphaFoldDB" id="A0A1T3MUE4"/>
<dbReference type="InterPro" id="IPR012338">
    <property type="entry name" value="Beta-lactam/transpept-like"/>
</dbReference>
<dbReference type="RefSeq" id="WP_078770810.1">
    <property type="nucleotide sequence ID" value="NZ_CBCSBR010000024.1"/>
</dbReference>
<evidence type="ECO:0000313" key="3">
    <source>
        <dbReference type="Proteomes" id="UP000190813"/>
    </source>
</evidence>
<dbReference type="PANTHER" id="PTHR46825">
    <property type="entry name" value="D-ALANYL-D-ALANINE-CARBOXYPEPTIDASE/ENDOPEPTIDASE AMPH"/>
    <property type="match status" value="1"/>
</dbReference>
<dbReference type="Gene3D" id="3.40.710.10">
    <property type="entry name" value="DD-peptidase/beta-lactamase superfamily"/>
    <property type="match status" value="1"/>
</dbReference>
<feature type="domain" description="Beta-lactamase-related" evidence="1">
    <location>
        <begin position="44"/>
        <end position="344"/>
    </location>
</feature>
<protein>
    <recommendedName>
        <fullName evidence="1">Beta-lactamase-related domain-containing protein</fullName>
    </recommendedName>
</protein>
<organism evidence="2 3">
    <name type="scientific">Elizabethkingia occulta</name>
    <dbReference type="NCBI Taxonomy" id="1867263"/>
    <lineage>
        <taxon>Bacteria</taxon>
        <taxon>Pseudomonadati</taxon>
        <taxon>Bacteroidota</taxon>
        <taxon>Flavobacteriia</taxon>
        <taxon>Flavobacteriales</taxon>
        <taxon>Weeksellaceae</taxon>
        <taxon>Elizabethkingia</taxon>
    </lineage>
</organism>
<gene>
    <name evidence="2" type="ORF">BAZ10_13725</name>
</gene>
<name>A0A1T3MUE4_9FLAO</name>
<proteinExistence type="predicted"/>
<dbReference type="SUPFAM" id="SSF56601">
    <property type="entry name" value="beta-lactamase/transpeptidase-like"/>
    <property type="match status" value="1"/>
</dbReference>
<dbReference type="Pfam" id="PF00144">
    <property type="entry name" value="Beta-lactamase"/>
    <property type="match status" value="1"/>
</dbReference>
<evidence type="ECO:0000313" key="2">
    <source>
        <dbReference type="EMBL" id="OPC68233.1"/>
    </source>
</evidence>
<dbReference type="EMBL" id="MAHX01000005">
    <property type="protein sequence ID" value="OPC68233.1"/>
    <property type="molecule type" value="Genomic_DNA"/>
</dbReference>
<sequence>MKLHLKPALSIFLVATFGLFFGQSDLKNKIRKTDSLIYSYYKPDAPGMALGIIKDGQIIYCKTTGLSNIEYKTPVTDSTVFNIASGSKQFTAFMALRAEQEGKLSLDNDIKTYLPELKHLPYKITVRQLANHTHGLPNFTDILKLQGIGDEVWLTHEEAIRTVLSIKNIVFPPGQQYQYNNTGFMLLAEILHRVYKKDFAQLVKEYIFNPLRMDNSIVFGDPEKNIPNRSESYRPKHGSFLKSPVGQAEYGSSNIYTSLNDYCKWAANFQNPSVGNREIYDQMQKNTLQNISKEVQYGLGLQSEKYKGLDIVFHGGGTSGYRSYILHVPSQKFSVVFLSNRSGFEGLIMAYQLVNLYLGDKETVPALPRNMTYTSAELKKFEGTYELSPGYYIEVSEKGKQLYWGLYNEKGREELKIAGDDKFRITSIPTAYLTFKPEQVNFRIADFTYICKRVKLNPPKAESVNLNKFTGFYRNEEFNTIYQLVVENNHLVAKHAINEDLILFPISQTSFSSGKQYFGKIDFKADEKGNIEEFSLSGAGLANIEFKKIK</sequence>
<dbReference type="InterPro" id="IPR050491">
    <property type="entry name" value="AmpC-like"/>
</dbReference>
<evidence type="ECO:0000259" key="1">
    <source>
        <dbReference type="Pfam" id="PF00144"/>
    </source>
</evidence>
<dbReference type="PANTHER" id="PTHR46825:SF9">
    <property type="entry name" value="BETA-LACTAMASE-RELATED DOMAIN-CONTAINING PROTEIN"/>
    <property type="match status" value="1"/>
</dbReference>
<reference evidence="2 3" key="1">
    <citation type="submission" date="2016-06" db="EMBL/GenBank/DDBJ databases">
        <title>Revisiting the taxonomy of the Elizabethkingia Genus based on Whole-Genome Sequencing, Optical Mapping, and MALDI-TOF.</title>
        <authorList>
            <person name="Nicholson A.C."/>
        </authorList>
    </citation>
    <scope>NUCLEOTIDE SEQUENCE [LARGE SCALE GENOMIC DNA]</scope>
    <source>
        <strain evidence="2 3">G4070</strain>
    </source>
</reference>